<organism evidence="8 9">
    <name type="scientific">Corymbia citriodora subsp. variegata</name>
    <dbReference type="NCBI Taxonomy" id="360336"/>
    <lineage>
        <taxon>Eukaryota</taxon>
        <taxon>Viridiplantae</taxon>
        <taxon>Streptophyta</taxon>
        <taxon>Embryophyta</taxon>
        <taxon>Tracheophyta</taxon>
        <taxon>Spermatophyta</taxon>
        <taxon>Magnoliopsida</taxon>
        <taxon>eudicotyledons</taxon>
        <taxon>Gunneridae</taxon>
        <taxon>Pentapetalae</taxon>
        <taxon>rosids</taxon>
        <taxon>malvids</taxon>
        <taxon>Myrtales</taxon>
        <taxon>Myrtaceae</taxon>
        <taxon>Myrtoideae</taxon>
        <taxon>Eucalypteae</taxon>
        <taxon>Corymbia</taxon>
    </lineage>
</organism>
<dbReference type="OrthoDB" id="6161812at2759"/>
<dbReference type="Pfam" id="PF18052">
    <property type="entry name" value="Rx_N"/>
    <property type="match status" value="1"/>
</dbReference>
<dbReference type="AlphaFoldDB" id="A0A8T0CPT0"/>
<evidence type="ECO:0000313" key="8">
    <source>
        <dbReference type="EMBL" id="KAF7849204.1"/>
    </source>
</evidence>
<dbReference type="InterPro" id="IPR055414">
    <property type="entry name" value="LRR_R13L4/SHOC2-like"/>
</dbReference>
<accession>A0A8T0CPT0</accession>
<dbReference type="InterPro" id="IPR044974">
    <property type="entry name" value="Disease_R_plants"/>
</dbReference>
<dbReference type="SUPFAM" id="SSF52058">
    <property type="entry name" value="L domain-like"/>
    <property type="match status" value="1"/>
</dbReference>
<dbReference type="InterPro" id="IPR036388">
    <property type="entry name" value="WH-like_DNA-bd_sf"/>
</dbReference>
<keyword evidence="9" id="KW-1185">Reference proteome</keyword>
<dbReference type="PANTHER" id="PTHR23155">
    <property type="entry name" value="DISEASE RESISTANCE PROTEIN RP"/>
    <property type="match status" value="1"/>
</dbReference>
<gene>
    <name evidence="8" type="ORF">BT93_L1084</name>
</gene>
<evidence type="ECO:0000256" key="1">
    <source>
        <dbReference type="ARBA" id="ARBA00022737"/>
    </source>
</evidence>
<dbReference type="Gene3D" id="1.10.10.10">
    <property type="entry name" value="Winged helix-like DNA-binding domain superfamily/Winged helix DNA-binding domain"/>
    <property type="match status" value="1"/>
</dbReference>
<reference evidence="8" key="1">
    <citation type="submission" date="2020-05" db="EMBL/GenBank/DDBJ databases">
        <title>WGS assembly of Corymbia citriodora subspecies variegata.</title>
        <authorList>
            <person name="Barry K."/>
            <person name="Hundley H."/>
            <person name="Shu S."/>
            <person name="Jenkins J."/>
            <person name="Grimwood J."/>
            <person name="Baten A."/>
        </authorList>
    </citation>
    <scope>NUCLEOTIDE SEQUENCE</scope>
    <source>
        <strain evidence="8">CV2-018</strain>
    </source>
</reference>
<evidence type="ECO:0000259" key="5">
    <source>
        <dbReference type="Pfam" id="PF18052"/>
    </source>
</evidence>
<dbReference type="Pfam" id="PF00931">
    <property type="entry name" value="NB-ARC"/>
    <property type="match status" value="1"/>
</dbReference>
<dbReference type="PRINTS" id="PR00364">
    <property type="entry name" value="DISEASERSIST"/>
</dbReference>
<dbReference type="Gramene" id="rna-gnl|WGS:JABURB|Cocit.L1084.1">
    <property type="protein sequence ID" value="cds-KAF7849204.1"/>
    <property type="gene ID" value="gene-BT93_L1084"/>
</dbReference>
<dbReference type="Gene3D" id="1.20.5.4130">
    <property type="match status" value="1"/>
</dbReference>
<evidence type="ECO:0000313" key="9">
    <source>
        <dbReference type="Proteomes" id="UP000806378"/>
    </source>
</evidence>
<dbReference type="InterPro" id="IPR002182">
    <property type="entry name" value="NB-ARC"/>
</dbReference>
<keyword evidence="3" id="KW-0611">Plant defense</keyword>
<protein>
    <recommendedName>
        <fullName evidence="10">Disease resistance protein RPM1-like</fullName>
    </recommendedName>
</protein>
<dbReference type="InterPro" id="IPR038005">
    <property type="entry name" value="RX-like_CC"/>
</dbReference>
<dbReference type="InterPro" id="IPR058922">
    <property type="entry name" value="WHD_DRP"/>
</dbReference>
<dbReference type="Gene3D" id="3.40.50.300">
    <property type="entry name" value="P-loop containing nucleotide triphosphate hydrolases"/>
    <property type="match status" value="1"/>
</dbReference>
<dbReference type="GO" id="GO:0043531">
    <property type="term" value="F:ADP binding"/>
    <property type="evidence" value="ECO:0007669"/>
    <property type="project" value="InterPro"/>
</dbReference>
<evidence type="ECO:0000259" key="4">
    <source>
        <dbReference type="Pfam" id="PF00931"/>
    </source>
</evidence>
<proteinExistence type="predicted"/>
<dbReference type="InterPro" id="IPR041118">
    <property type="entry name" value="Rx_N"/>
</dbReference>
<dbReference type="Gene3D" id="3.80.10.10">
    <property type="entry name" value="Ribonuclease Inhibitor"/>
    <property type="match status" value="1"/>
</dbReference>
<evidence type="ECO:0000259" key="7">
    <source>
        <dbReference type="Pfam" id="PF23598"/>
    </source>
</evidence>
<evidence type="ECO:0000256" key="3">
    <source>
        <dbReference type="ARBA" id="ARBA00022821"/>
    </source>
</evidence>
<dbReference type="EMBL" id="MU089839">
    <property type="protein sequence ID" value="KAF7849204.1"/>
    <property type="molecule type" value="Genomic_DNA"/>
</dbReference>
<dbReference type="Pfam" id="PF23559">
    <property type="entry name" value="WHD_DRP"/>
    <property type="match status" value="1"/>
</dbReference>
<sequence>MAESAVSFLIEKLALFIEKEGNLWKGVYGEIELIRDEFERMKAFLERAESSEDDDPELKVWVKQVRDVAYDVEDTLDEFTLNLARDHGDGYLHKIRLSINNWKACRRLSSKITDIKSRVISIGEGHRRYHFRSYCTEQSASTSTRGTSWYYLREDALLVEEGELVGIDKPREELIKWLVDEEPGLKVLSIFGMGGLGKTTLAKRVYDNQQVKAYFQHHAWINVSKSYEIEDILTDMIVQLHREIEQLVPQGIESTNRIKLNQIVKGFLQQKRYVIVLDDVWNSNALEAIKYAMPSSSFCSRILITTRTADVATSPFNQSTDYKLEPVSRRIMKAFHGNPCPPHLENLSRQILKKCEGLPLAIVTIGGLLSTKDVFPEDHVIECMRLIRLWIAEGFIEERERMTREEIGQRYLKELINRSLVQIAETTLDRRIRSCRVHDLMRESILSKSRDINFVSFASEQKVKLHEKVRRLSIQYTCNNALKQLNLPSLRSLLIFESATSCSSDEQFVPSGCRLLRVLDLGGSSLHKFPQEIPVLFHLKYLSLRRTKVSIIPRSIGKLQNLETLDLKHTLVSKLPMEINKLKKLHDLLVYSYAEKTRVRPFHSITGFLAPRGIGALASLQKLCYVKAGGDRSKNTIQELGELCRLRRLGIVDLKTDDAEELCHSIEKMTDLRSLNVTAESESKVIDLDFLSSPPLLLRMLYIKGCLKKLPHWLPLLNNLARVHLRWSRLKSSPLITLQNLPNLVELELDNTFDGETLVFEDRGFPKLKTLGLEHLENLRLVSMNGEAMPCLQTLIISRCRQLDWQSFVVVTRSLTLLKYLRFDEMPEEFALAFYPYGSNRMREGILQDCHEELMKRIPQVYFDWWEEDKWVRYDLSLDCYKAIKGRVMNRDEVLPEVS</sequence>
<dbReference type="GO" id="GO:0098542">
    <property type="term" value="P:defense response to other organism"/>
    <property type="evidence" value="ECO:0007669"/>
    <property type="project" value="TreeGrafter"/>
</dbReference>
<feature type="domain" description="Disease resistance N-terminal" evidence="5">
    <location>
        <begin position="5"/>
        <end position="87"/>
    </location>
</feature>
<dbReference type="PANTHER" id="PTHR23155:SF1205">
    <property type="entry name" value="DISEASE RESISTANCE PROTEIN RPM1"/>
    <property type="match status" value="1"/>
</dbReference>
<dbReference type="InterPro" id="IPR032675">
    <property type="entry name" value="LRR_dom_sf"/>
</dbReference>
<feature type="domain" description="Disease resistance R13L4/SHOC-2-like LRR" evidence="7">
    <location>
        <begin position="490"/>
        <end position="819"/>
    </location>
</feature>
<evidence type="ECO:0000256" key="2">
    <source>
        <dbReference type="ARBA" id="ARBA00022741"/>
    </source>
</evidence>
<evidence type="ECO:0000259" key="6">
    <source>
        <dbReference type="Pfam" id="PF23559"/>
    </source>
</evidence>
<comment type="caution">
    <text evidence="8">The sequence shown here is derived from an EMBL/GenBank/DDBJ whole genome shotgun (WGS) entry which is preliminary data.</text>
</comment>
<dbReference type="FunFam" id="1.10.10.10:FF:000322">
    <property type="entry name" value="Probable disease resistance protein At1g63360"/>
    <property type="match status" value="1"/>
</dbReference>
<dbReference type="Pfam" id="PF23598">
    <property type="entry name" value="LRR_14"/>
    <property type="match status" value="1"/>
</dbReference>
<evidence type="ECO:0008006" key="10">
    <source>
        <dbReference type="Google" id="ProtNLM"/>
    </source>
</evidence>
<name>A0A8T0CPT0_CORYI</name>
<dbReference type="SUPFAM" id="SSF52540">
    <property type="entry name" value="P-loop containing nucleoside triphosphate hydrolases"/>
    <property type="match status" value="1"/>
</dbReference>
<feature type="domain" description="Disease resistance protein winged helix" evidence="6">
    <location>
        <begin position="374"/>
        <end position="443"/>
    </location>
</feature>
<dbReference type="CDD" id="cd14798">
    <property type="entry name" value="RX-CC_like"/>
    <property type="match status" value="1"/>
</dbReference>
<keyword evidence="2" id="KW-0547">Nucleotide-binding</keyword>
<keyword evidence="1" id="KW-0677">Repeat</keyword>
<dbReference type="Proteomes" id="UP000806378">
    <property type="component" value="Unassembled WGS sequence"/>
</dbReference>
<dbReference type="FunFam" id="3.40.50.300:FF:001091">
    <property type="entry name" value="Probable disease resistance protein At1g61300"/>
    <property type="match status" value="1"/>
</dbReference>
<dbReference type="InterPro" id="IPR027417">
    <property type="entry name" value="P-loop_NTPase"/>
</dbReference>
<feature type="domain" description="NB-ARC" evidence="4">
    <location>
        <begin position="169"/>
        <end position="322"/>
    </location>
</feature>